<dbReference type="GO" id="GO:0042284">
    <property type="term" value="F:sphingolipid delta-4 desaturase activity"/>
    <property type="evidence" value="ECO:0007669"/>
    <property type="project" value="TreeGrafter"/>
</dbReference>
<feature type="transmembrane region" description="Helical" evidence="2">
    <location>
        <begin position="242"/>
        <end position="266"/>
    </location>
</feature>
<feature type="transmembrane region" description="Helical" evidence="2">
    <location>
        <begin position="61"/>
        <end position="83"/>
    </location>
</feature>
<dbReference type="Proteomes" id="UP001107961">
    <property type="component" value="Unassembled WGS sequence"/>
</dbReference>
<feature type="domain" description="Fatty acid desaturase" evidence="3">
    <location>
        <begin position="93"/>
        <end position="339"/>
    </location>
</feature>
<feature type="region of interest" description="Disordered" evidence="1">
    <location>
        <begin position="1"/>
        <end position="22"/>
    </location>
</feature>
<gene>
    <name evidence="4" type="ORF">LZG35_16215</name>
</gene>
<dbReference type="AlphaFoldDB" id="A0A9Q3W7X6"/>
<dbReference type="EMBL" id="JAJVKT010000021">
    <property type="protein sequence ID" value="MCE7510184.1"/>
    <property type="molecule type" value="Genomic_DNA"/>
</dbReference>
<dbReference type="Pfam" id="PF00487">
    <property type="entry name" value="FA_desaturase"/>
    <property type="match status" value="1"/>
</dbReference>
<keyword evidence="2" id="KW-1133">Transmembrane helix</keyword>
<dbReference type="PANTHER" id="PTHR12879">
    <property type="entry name" value="SPHINGOLIPID DELTA 4 DESATURASE/C-4 HYDROXYLASE PROTEIN DES2"/>
    <property type="match status" value="1"/>
</dbReference>
<dbReference type="CDD" id="cd03510">
    <property type="entry name" value="Rhizobitoxine-FADS-like"/>
    <property type="match status" value="1"/>
</dbReference>
<dbReference type="GO" id="GO:0016020">
    <property type="term" value="C:membrane"/>
    <property type="evidence" value="ECO:0007669"/>
    <property type="project" value="GOC"/>
</dbReference>
<dbReference type="InterPro" id="IPR005804">
    <property type="entry name" value="FA_desaturase_dom"/>
</dbReference>
<keyword evidence="2" id="KW-0812">Transmembrane</keyword>
<keyword evidence="5" id="KW-1185">Reference proteome</keyword>
<comment type="caution">
    <text evidence="4">The sequence shown here is derived from an EMBL/GenBank/DDBJ whole genome shotgun (WGS) entry which is preliminary data.</text>
</comment>
<organism evidence="4 5">
    <name type="scientific">Alloalcanivorax xenomutans</name>
    <dbReference type="NCBI Taxonomy" id="1094342"/>
    <lineage>
        <taxon>Bacteria</taxon>
        <taxon>Pseudomonadati</taxon>
        <taxon>Pseudomonadota</taxon>
        <taxon>Gammaproteobacteria</taxon>
        <taxon>Oceanospirillales</taxon>
        <taxon>Alcanivoracaceae</taxon>
        <taxon>Alloalcanivorax</taxon>
    </lineage>
</organism>
<dbReference type="RefSeq" id="WP_233926022.1">
    <property type="nucleotide sequence ID" value="NZ_JAJVKT010000021.1"/>
</dbReference>
<accession>A0A9Q3W7X6</accession>
<evidence type="ECO:0000313" key="4">
    <source>
        <dbReference type="EMBL" id="MCE7510184.1"/>
    </source>
</evidence>
<name>A0A9Q3W7X6_9GAMM</name>
<evidence type="ECO:0000256" key="1">
    <source>
        <dbReference type="SAM" id="MobiDB-lite"/>
    </source>
</evidence>
<sequence>MTRKYTSHYTTGLPNKKSGEHREKVMDHQAVYRHNHATRRKIHDIFTREEMAALTARSDAMGAWAIASTWAAIAGCFWVMAWAQRWEPWLQIPVLILATALLGGRQLALSILTHEATHKTLFQRRWANEGLTDWLCAKPLGLNLAKYRAHHFIHHARTGTDEDADISLIEHLPTTRRSLMRKFLRDLTGLTGLKFLLGRALMDAERMEWTVATNVEWLPKRGFVWHLWAWLRNSLPTMISNLLLFAALYLCGYPQLFLGWVMAYLIPYPLFIRIRALAEHAGTERCADMFRNTRTTRAGWLARLFVAPFRVNYHLEHHAMASVPWFRLPAMHRMLRERQVVPAPPGYWRVLDIVSSAPA</sequence>
<dbReference type="GO" id="GO:0046513">
    <property type="term" value="P:ceramide biosynthetic process"/>
    <property type="evidence" value="ECO:0007669"/>
    <property type="project" value="TreeGrafter"/>
</dbReference>
<evidence type="ECO:0000256" key="2">
    <source>
        <dbReference type="SAM" id="Phobius"/>
    </source>
</evidence>
<evidence type="ECO:0000313" key="5">
    <source>
        <dbReference type="Proteomes" id="UP001107961"/>
    </source>
</evidence>
<protein>
    <submittedName>
        <fullName evidence="4">Fatty acid desaturase family protein</fullName>
    </submittedName>
</protein>
<keyword evidence="2" id="KW-0472">Membrane</keyword>
<reference evidence="4" key="1">
    <citation type="submission" date="2022-01" db="EMBL/GenBank/DDBJ databases">
        <authorList>
            <person name="Karlyshev A.V."/>
            <person name="Jaspars M."/>
        </authorList>
    </citation>
    <scope>NUCLEOTIDE SEQUENCE</scope>
    <source>
        <strain evidence="4">AGSA3-2</strain>
    </source>
</reference>
<proteinExistence type="predicted"/>
<evidence type="ECO:0000259" key="3">
    <source>
        <dbReference type="Pfam" id="PF00487"/>
    </source>
</evidence>
<feature type="transmembrane region" description="Helical" evidence="2">
    <location>
        <begin position="89"/>
        <end position="112"/>
    </location>
</feature>
<dbReference type="PANTHER" id="PTHR12879:SF8">
    <property type="entry name" value="SPHINGOLIPID DELTA(4)-DESATURASE DES1"/>
    <property type="match status" value="1"/>
</dbReference>